<accession>A0A2M3ZS25</accession>
<protein>
    <submittedName>
        <fullName evidence="2">Putative secreted peptide</fullName>
    </submittedName>
</protein>
<name>A0A2M3ZS25_9DIPT</name>
<evidence type="ECO:0000313" key="2">
    <source>
        <dbReference type="EMBL" id="MBW31240.1"/>
    </source>
</evidence>
<reference evidence="2" key="1">
    <citation type="submission" date="2018-01" db="EMBL/GenBank/DDBJ databases">
        <title>An insight into the sialome of Amazonian anophelines.</title>
        <authorList>
            <person name="Ribeiro J.M."/>
            <person name="Scarpassa V."/>
            <person name="Calvo E."/>
        </authorList>
    </citation>
    <scope>NUCLEOTIDE SEQUENCE</scope>
    <source>
        <tissue evidence="2">Salivary glands</tissue>
    </source>
</reference>
<feature type="chain" id="PRO_5014766322" evidence="1">
    <location>
        <begin position="26"/>
        <end position="67"/>
    </location>
</feature>
<keyword evidence="1" id="KW-0732">Signal</keyword>
<proteinExistence type="predicted"/>
<sequence>MAVVAMGLICATSVPMVTNCGMACAQVPKRDRKTQQKTYRRLTTGLRTMRRQPPLSRRFGQTMNYRV</sequence>
<dbReference type="AlphaFoldDB" id="A0A2M3ZS25"/>
<organism evidence="2">
    <name type="scientific">Anopheles braziliensis</name>
    <dbReference type="NCBI Taxonomy" id="58242"/>
    <lineage>
        <taxon>Eukaryota</taxon>
        <taxon>Metazoa</taxon>
        <taxon>Ecdysozoa</taxon>
        <taxon>Arthropoda</taxon>
        <taxon>Hexapoda</taxon>
        <taxon>Insecta</taxon>
        <taxon>Pterygota</taxon>
        <taxon>Neoptera</taxon>
        <taxon>Endopterygota</taxon>
        <taxon>Diptera</taxon>
        <taxon>Nematocera</taxon>
        <taxon>Culicoidea</taxon>
        <taxon>Culicidae</taxon>
        <taxon>Anophelinae</taxon>
        <taxon>Anopheles</taxon>
    </lineage>
</organism>
<evidence type="ECO:0000256" key="1">
    <source>
        <dbReference type="SAM" id="SignalP"/>
    </source>
</evidence>
<dbReference type="EMBL" id="GGFM01010489">
    <property type="protein sequence ID" value="MBW31240.1"/>
    <property type="molecule type" value="Transcribed_RNA"/>
</dbReference>
<feature type="signal peptide" evidence="1">
    <location>
        <begin position="1"/>
        <end position="25"/>
    </location>
</feature>